<evidence type="ECO:0000256" key="5">
    <source>
        <dbReference type="ARBA" id="ARBA00023002"/>
    </source>
</evidence>
<evidence type="ECO:0000256" key="4">
    <source>
        <dbReference type="ARBA" id="ARBA00022643"/>
    </source>
</evidence>
<evidence type="ECO:0000256" key="2">
    <source>
        <dbReference type="ARBA" id="ARBA00011881"/>
    </source>
</evidence>
<comment type="similarity">
    <text evidence="6">Belongs to the FMN-dependent alpha-hydroxy acid dehydrogenase family.</text>
</comment>
<evidence type="ECO:0000313" key="14">
    <source>
        <dbReference type="Proteomes" id="UP000325300"/>
    </source>
</evidence>
<keyword evidence="5" id="KW-0560">Oxidoreductase</keyword>
<dbReference type="OMA" id="RIWFRPK"/>
<dbReference type="GO" id="GO:0010181">
    <property type="term" value="F:FMN binding"/>
    <property type="evidence" value="ECO:0007669"/>
    <property type="project" value="InterPro"/>
</dbReference>
<accession>A0A5S4TLY8</accession>
<evidence type="ECO:0000256" key="3">
    <source>
        <dbReference type="ARBA" id="ARBA00022630"/>
    </source>
</evidence>
<dbReference type="PIRSF" id="PIRSF000138">
    <property type="entry name" value="Al-hdrx_acd_dh"/>
    <property type="match status" value="1"/>
</dbReference>
<dbReference type="Pfam" id="PF01070">
    <property type="entry name" value="FMN_dh"/>
    <property type="match status" value="1"/>
</dbReference>
<dbReference type="InterPro" id="IPR000262">
    <property type="entry name" value="FMN-dep_DH"/>
</dbReference>
<evidence type="ECO:0000256" key="1">
    <source>
        <dbReference type="ARBA" id="ARBA00001917"/>
    </source>
</evidence>
<feature type="binding site" evidence="11">
    <location>
        <begin position="330"/>
        <end position="331"/>
    </location>
    <ligand>
        <name>FMN</name>
        <dbReference type="ChEBI" id="CHEBI:58210"/>
    </ligand>
</feature>
<dbReference type="InterPro" id="IPR014080">
    <property type="entry name" value="L_lactate_ox"/>
</dbReference>
<feature type="active site" description="Proton acceptor" evidence="10">
    <location>
        <position position="276"/>
    </location>
</feature>
<evidence type="ECO:0000256" key="11">
    <source>
        <dbReference type="PIRSR" id="PIRSR000138-2"/>
    </source>
</evidence>
<evidence type="ECO:0000256" key="9">
    <source>
        <dbReference type="NCBIfam" id="TIGR02708"/>
    </source>
</evidence>
<feature type="binding site" evidence="11">
    <location>
        <position position="134"/>
    </location>
    <ligand>
        <name>FMN</name>
        <dbReference type="ChEBI" id="CHEBI:58210"/>
    </ligand>
</feature>
<feature type="binding site" evidence="11">
    <location>
        <position position="156"/>
    </location>
    <ligand>
        <name>FMN</name>
        <dbReference type="ChEBI" id="CHEBI:58210"/>
    </ligand>
</feature>
<comment type="cofactor">
    <cofactor evidence="1">
        <name>FMN</name>
        <dbReference type="ChEBI" id="CHEBI:58210"/>
    </cofactor>
</comment>
<dbReference type="PANTHER" id="PTHR10578:SF107">
    <property type="entry name" value="2-HYDROXYACID OXIDASE 1"/>
    <property type="match status" value="1"/>
</dbReference>
<dbReference type="AlphaFoldDB" id="A0A5S4TLY8"/>
<dbReference type="InterPro" id="IPR012133">
    <property type="entry name" value="Alpha-hydoxy_acid_DH_FMN"/>
</dbReference>
<evidence type="ECO:0000256" key="6">
    <source>
        <dbReference type="ARBA" id="ARBA00024042"/>
    </source>
</evidence>
<evidence type="ECO:0000259" key="12">
    <source>
        <dbReference type="PROSITE" id="PS51349"/>
    </source>
</evidence>
<dbReference type="CDD" id="cd04737">
    <property type="entry name" value="LOX_like_FMN"/>
    <property type="match status" value="1"/>
</dbReference>
<feature type="binding site" evidence="11">
    <location>
        <position position="276"/>
    </location>
    <ligand>
        <name>glyoxylate</name>
        <dbReference type="ChEBI" id="CHEBI:36655"/>
    </ligand>
</feature>
<dbReference type="EC" id="1.1.3.-" evidence="9"/>
<feature type="binding site" evidence="11">
    <location>
        <position position="193"/>
    </location>
    <ligand>
        <name>glyoxylate</name>
        <dbReference type="ChEBI" id="CHEBI:36655"/>
    </ligand>
</feature>
<proteinExistence type="inferred from homology"/>
<feature type="binding site" evidence="11">
    <location>
        <position position="184"/>
    </location>
    <ligand>
        <name>FMN</name>
        <dbReference type="ChEBI" id="CHEBI:58210"/>
    </ligand>
</feature>
<name>A0A5S4TLY8_STRPY</name>
<dbReference type="GO" id="GO:0016491">
    <property type="term" value="F:oxidoreductase activity"/>
    <property type="evidence" value="ECO:0007669"/>
    <property type="project" value="UniProtKB-KW"/>
</dbReference>
<feature type="binding site" evidence="11">
    <location>
        <begin position="105"/>
        <end position="107"/>
    </location>
    <ligand>
        <name>FMN</name>
        <dbReference type="ChEBI" id="CHEBI:58210"/>
    </ligand>
</feature>
<dbReference type="SUPFAM" id="SSF51395">
    <property type="entry name" value="FMN-linked oxidoreductases"/>
    <property type="match status" value="1"/>
</dbReference>
<comment type="catalytic activity">
    <reaction evidence="8">
        <text>(S)-lactate + O2 = pyruvate + H2O2</text>
        <dbReference type="Rhea" id="RHEA:55868"/>
        <dbReference type="ChEBI" id="CHEBI:15361"/>
        <dbReference type="ChEBI" id="CHEBI:15379"/>
        <dbReference type="ChEBI" id="CHEBI:16240"/>
        <dbReference type="ChEBI" id="CHEBI:16651"/>
    </reaction>
    <physiologicalReaction direction="left-to-right" evidence="8">
        <dbReference type="Rhea" id="RHEA:55869"/>
    </physiologicalReaction>
</comment>
<feature type="binding site" evidence="11">
    <location>
        <position position="52"/>
    </location>
    <ligand>
        <name>glyoxylate</name>
        <dbReference type="ChEBI" id="CHEBI:36655"/>
    </ligand>
</feature>
<dbReference type="NCBIfam" id="TIGR02708">
    <property type="entry name" value="L_lactate_ox"/>
    <property type="match status" value="1"/>
</dbReference>
<comment type="subunit">
    <text evidence="2">Homotetramer.</text>
</comment>
<evidence type="ECO:0000256" key="7">
    <source>
        <dbReference type="ARBA" id="ARBA00029513"/>
    </source>
</evidence>
<comment type="caution">
    <text evidence="13">The sequence shown here is derived from an EMBL/GenBank/DDBJ whole genome shotgun (WGS) entry which is preliminary data.</text>
</comment>
<dbReference type="PROSITE" id="PS51349">
    <property type="entry name" value="FMN_HYDROXY_ACID_DH_2"/>
    <property type="match status" value="1"/>
</dbReference>
<feature type="binding site" evidence="11">
    <location>
        <position position="279"/>
    </location>
    <ligand>
        <name>glyoxylate</name>
        <dbReference type="ChEBI" id="CHEBI:36655"/>
    </ligand>
</feature>
<evidence type="ECO:0000256" key="8">
    <source>
        <dbReference type="ARBA" id="ARBA00048754"/>
    </source>
</evidence>
<keyword evidence="3 11" id="KW-0285">Flavoprotein</keyword>
<dbReference type="Proteomes" id="UP000325300">
    <property type="component" value="Unassembled WGS sequence"/>
</dbReference>
<organism evidence="13 14">
    <name type="scientific">Streptococcus pyogenes</name>
    <dbReference type="NCBI Taxonomy" id="1314"/>
    <lineage>
        <taxon>Bacteria</taxon>
        <taxon>Bacillati</taxon>
        <taxon>Bacillota</taxon>
        <taxon>Bacilli</taxon>
        <taxon>Lactobacillales</taxon>
        <taxon>Streptococcaceae</taxon>
        <taxon>Streptococcus</taxon>
    </lineage>
</organism>
<keyword evidence="4 11" id="KW-0288">FMN</keyword>
<dbReference type="InterPro" id="IPR013785">
    <property type="entry name" value="Aldolase_TIM"/>
</dbReference>
<feature type="binding site" evidence="11">
    <location>
        <position position="158"/>
    </location>
    <ligand>
        <name>FMN</name>
        <dbReference type="ChEBI" id="CHEBI:58210"/>
    </ligand>
</feature>
<gene>
    <name evidence="13" type="primary">lctO</name>
    <name evidence="13" type="ORF">E0F67_03535</name>
</gene>
<evidence type="ECO:0000256" key="10">
    <source>
        <dbReference type="PIRSR" id="PIRSR000138-1"/>
    </source>
</evidence>
<feature type="binding site" evidence="11">
    <location>
        <position position="252"/>
    </location>
    <ligand>
        <name>FMN</name>
        <dbReference type="ChEBI" id="CHEBI:58210"/>
    </ligand>
</feature>
<dbReference type="Gene3D" id="3.20.20.70">
    <property type="entry name" value="Aldolase class I"/>
    <property type="match status" value="1"/>
</dbReference>
<reference evidence="13 14" key="1">
    <citation type="submission" date="2019-02" db="EMBL/GenBank/DDBJ databases">
        <title>Novel genomic isolates of S. pyogenes and S. dysgalactiae subsp. equisimilis associated to necrotising fasciitis (NSTI).</title>
        <authorList>
            <person name="Barrantes I."/>
        </authorList>
    </citation>
    <scope>NUCLEOTIDE SEQUENCE [LARGE SCALE GENOMIC DNA]</scope>
    <source>
        <strain evidence="13 14">SPY5003</strain>
    </source>
</reference>
<dbReference type="EMBL" id="SJLI01000001">
    <property type="protein sequence ID" value="TYK96124.1"/>
    <property type="molecule type" value="Genomic_DNA"/>
</dbReference>
<sequence length="395" mass="42760">MSMAQKTVITEETTDFVMDFKTSSAEGNVDFINVFDLEKMAQQVIPKGAFGYIASGAGDTFTLHENIRSFNHKLIVPHSLKGVENPSTEITFDGDHLTSPLILAPVAAHKLANEQGEVASAKGLKEFGSIYTTSSYSTTDLPEISAALGGTPHWFQFYYSKDDGINRNIMDRVKAQGCKAIVLTADATVGGNREVDRRNGFVFPVGMPIVQEYLPDGAGKTMDYVYKSAKQALTSKDIEYIATYSGLPVYVKGPQCAEDTLRALDAGASGIWVTNHGGRQLDGGPAAFDSLQEVAEAVDQKVPIVFDSGIRRGQHIFKALASGADLVALGRPAIYGLAMGGSTGTRQVFEKLNDELKMVMQLAGTQTIQDVKAFNLRHNPYDSSIPFDQNALRLD</sequence>
<dbReference type="PANTHER" id="PTHR10578">
    <property type="entry name" value="S -2-HYDROXY-ACID OXIDASE-RELATED"/>
    <property type="match status" value="1"/>
</dbReference>
<dbReference type="InterPro" id="IPR037396">
    <property type="entry name" value="FMN_HAD"/>
</dbReference>
<evidence type="ECO:0000313" key="13">
    <source>
        <dbReference type="EMBL" id="TYK96124.1"/>
    </source>
</evidence>
<feature type="domain" description="FMN hydroxy acid dehydrogenase" evidence="12">
    <location>
        <begin position="26"/>
        <end position="381"/>
    </location>
</feature>
<protein>
    <recommendedName>
        <fullName evidence="7 9">L-lactate oxidase</fullName>
        <ecNumber evidence="9">1.1.3.-</ecNumber>
    </recommendedName>
</protein>
<feature type="binding site" evidence="11">
    <location>
        <begin position="307"/>
        <end position="311"/>
    </location>
    <ligand>
        <name>FMN</name>
        <dbReference type="ChEBI" id="CHEBI:58210"/>
    </ligand>
</feature>